<dbReference type="EC" id="2.7.13.3" evidence="2"/>
<dbReference type="Gene3D" id="3.30.450.20">
    <property type="entry name" value="PAS domain"/>
    <property type="match status" value="6"/>
</dbReference>
<dbReference type="Pfam" id="PF13426">
    <property type="entry name" value="PAS_9"/>
    <property type="match status" value="1"/>
</dbReference>
<feature type="domain" description="Histidine kinase" evidence="6">
    <location>
        <begin position="1215"/>
        <end position="1408"/>
    </location>
</feature>
<evidence type="ECO:0000259" key="7">
    <source>
        <dbReference type="PROSITE" id="PS50112"/>
    </source>
</evidence>
<dbReference type="GO" id="GO:0046983">
    <property type="term" value="F:protein dimerization activity"/>
    <property type="evidence" value="ECO:0007669"/>
    <property type="project" value="InterPro"/>
</dbReference>
<dbReference type="Pfam" id="PF08448">
    <property type="entry name" value="PAS_4"/>
    <property type="match status" value="1"/>
</dbReference>
<evidence type="ECO:0000259" key="8">
    <source>
        <dbReference type="PROSITE" id="PS50113"/>
    </source>
</evidence>
<dbReference type="SUPFAM" id="SSF55874">
    <property type="entry name" value="ATPase domain of HSP90 chaperone/DNA topoisomerase II/histidine kinase"/>
    <property type="match status" value="1"/>
</dbReference>
<organism evidence="9 10">
    <name type="scientific">Flavihumibacter solisilvae</name>
    <dbReference type="NCBI Taxonomy" id="1349421"/>
    <lineage>
        <taxon>Bacteria</taxon>
        <taxon>Pseudomonadati</taxon>
        <taxon>Bacteroidota</taxon>
        <taxon>Chitinophagia</taxon>
        <taxon>Chitinophagales</taxon>
        <taxon>Chitinophagaceae</taxon>
        <taxon>Flavihumibacter</taxon>
    </lineage>
</organism>
<feature type="domain" description="PAS" evidence="7">
    <location>
        <begin position="368"/>
        <end position="439"/>
    </location>
</feature>
<evidence type="ECO:0000256" key="1">
    <source>
        <dbReference type="ARBA" id="ARBA00000085"/>
    </source>
</evidence>
<keyword evidence="4" id="KW-0808">Transferase</keyword>
<dbReference type="InterPro" id="IPR029016">
    <property type="entry name" value="GAF-like_dom_sf"/>
</dbReference>
<dbReference type="Proteomes" id="UP000031408">
    <property type="component" value="Unassembled WGS sequence"/>
</dbReference>
<protein>
    <recommendedName>
        <fullName evidence="2">histidine kinase</fullName>
        <ecNumber evidence="2">2.7.13.3</ecNumber>
    </recommendedName>
</protein>
<dbReference type="Gene3D" id="3.30.450.40">
    <property type="match status" value="2"/>
</dbReference>
<dbReference type="CDD" id="cd16917">
    <property type="entry name" value="HATPase_UhpB-NarQ-NarX-like"/>
    <property type="match status" value="1"/>
</dbReference>
<dbReference type="InterPro" id="IPR003594">
    <property type="entry name" value="HATPase_dom"/>
</dbReference>
<dbReference type="SUPFAM" id="SSF55781">
    <property type="entry name" value="GAF domain-like"/>
    <property type="match status" value="2"/>
</dbReference>
<dbReference type="InterPro" id="IPR005467">
    <property type="entry name" value="His_kinase_dom"/>
</dbReference>
<dbReference type="InterPro" id="IPR001610">
    <property type="entry name" value="PAC"/>
</dbReference>
<dbReference type="InterPro" id="IPR013655">
    <property type="entry name" value="PAS_fold_3"/>
</dbReference>
<dbReference type="PROSITE" id="PS50109">
    <property type="entry name" value="HIS_KIN"/>
    <property type="match status" value="1"/>
</dbReference>
<evidence type="ECO:0000313" key="9">
    <source>
        <dbReference type="EMBL" id="KIC94816.1"/>
    </source>
</evidence>
<reference evidence="9 10" key="1">
    <citation type="submission" date="2014-11" db="EMBL/GenBank/DDBJ databases">
        <title>Genome sequence of Flavihumibacter solisilvae 3-3.</title>
        <authorList>
            <person name="Zhou G."/>
            <person name="Li M."/>
            <person name="Wang G."/>
        </authorList>
    </citation>
    <scope>NUCLEOTIDE SEQUENCE [LARGE SCALE GENOMIC DNA]</scope>
    <source>
        <strain evidence="9 10">3-3</strain>
    </source>
</reference>
<dbReference type="InterPro" id="IPR011712">
    <property type="entry name" value="Sig_transdc_His_kin_sub3_dim/P"/>
</dbReference>
<feature type="domain" description="PAC" evidence="8">
    <location>
        <begin position="1140"/>
        <end position="1192"/>
    </location>
</feature>
<name>A0A0C1L5M4_9BACT</name>
<accession>A0A0C1L5M4</accession>
<dbReference type="PROSITE" id="PS50113">
    <property type="entry name" value="PAC"/>
    <property type="match status" value="4"/>
</dbReference>
<dbReference type="NCBIfam" id="TIGR00229">
    <property type="entry name" value="sensory_box"/>
    <property type="match status" value="4"/>
</dbReference>
<evidence type="ECO:0000256" key="2">
    <source>
        <dbReference type="ARBA" id="ARBA00012438"/>
    </source>
</evidence>
<feature type="domain" description="PAS" evidence="7">
    <location>
        <begin position="779"/>
        <end position="849"/>
    </location>
</feature>
<feature type="domain" description="PAC" evidence="8">
    <location>
        <begin position="187"/>
        <end position="241"/>
    </location>
</feature>
<comment type="caution">
    <text evidence="9">The sequence shown here is derived from an EMBL/GenBank/DDBJ whole genome shotgun (WGS) entry which is preliminary data.</text>
</comment>
<dbReference type="InterPro" id="IPR013656">
    <property type="entry name" value="PAS_4"/>
</dbReference>
<sequence length="1410" mass="159835">MPAKHSVASKINLHSPFRLFSDSDALVYDCCDSLQEQLGKFWNGDPIHLDSLLHLDSTARKHLRMATSEGKSVCFRASIRVNGESLLPVYWTVIPKEGGCEWFGFPGGTRNRIEGRLNELELIVAAMNDIVFELDHEGIFLNFWIRDPSVLFIPPELFIGKKVEDVLVTYFQPIAGLLLQGYDEARGKRKSAIVEYALPGTDDWFSCHFTPVLDPDSVPLGMLIIITDITSQKKLENSLRQSEHRYRDLFENANDIIYIIGTDSNIRSMNRKAEELLEYTENELVGQSADLFFTPERLELAREFFYDKLNGEIPAAVFESEFVSRSGKKIPVEISSRLIYEGQQPSGIHVTARDISHQRQSQQELAKSEARFRFLSEYAKDLICLHDPKGNYIYVSPSAQPILGYTPDELLDRSPYEFFHPEDGATVDAPLLQYRFRKKGGEYVWLESVSKPIVEDGEVIYIQTSSREITDRKMAEQELVERDRLSSALALASNKLLVSDSLLDGLDHCLNILGEAVKAECLFVLKFQEGNPELFHIWCEAKPCHVLEKKGQFAGIGSLLPDRLQLRAGYSAEFQVTAERDSTIRTWMTELGYKSLILTPIVSGDGSWGILGCGQKTESRHWSKTVRHTLITFASSVRGVIEKDLRDTQLRDSEERFRALFKNSLDIVFLVSPQGKLTYATPSLQKILGYDETEILQAQIRLIIHPEERSAFDAALKKLANGKEKDIILQLRALHRSGHWLWMELKGESKLSNPSINGIIMSLRDITEYIEIEKTLKHYSDRITGMLHSITDGFIAVDRDFYITMYNAVAQDLLDHSPNLRVGKSAWELASNAKTSTSYKALNQAVRENRTIRFEEYANRLNRWFDVSAFPFDQGLFIYFKDVSERKLQEGLLQLEKEVLEMHTGSNASLPEIANHLLVGLEALNNKIACAVCLVKPNLRDATCLSAPGLPDAYREFVENTPLDPMLTTCGRAILQRQQVIIDNIPESDLAEETRVKADALGIRASWSIPIISSLNEILGTFVVYFRDARQPVPDELNMISRATHILTMIIENKHAAENVRISNERYLLATRAANEAIWDWDAVNDEVFWGEGFTSLFGYAPGRWPSNTDNWEKNIHPDDRDRVLKNLKHFTSGAKTGLFMEEYRFRKSTGTYAIVIDKAYCIYDERGQVRRMIGSMEDVTDRKQLEQQLIQQEVYKQQQIARAVVDVQESERAEIGKELHDNVNQLLTTAKLFLEVGRNDPEMQHQMMKRSSDTIMSAINEIRKISRSLMPASISDLGLISSVNDLVQNIAIARQLVVDFRYDPDLDKLLNAKQKLMLFRIIQEQVNNVLKHAHASSLIIVISSLPDLIRLEIADNGIGFDLEQAKMKDGVGLSNILSRAAIFDAAVQVKTAPGKGCQLIIDLPNILKN</sequence>
<gene>
    <name evidence="9" type="ORF">OI18_10155</name>
</gene>
<proteinExistence type="predicted"/>
<dbReference type="Pfam" id="PF13185">
    <property type="entry name" value="GAF_2"/>
    <property type="match status" value="1"/>
</dbReference>
<dbReference type="RefSeq" id="WP_039139538.1">
    <property type="nucleotide sequence ID" value="NZ_JSVC01000010.1"/>
</dbReference>
<keyword evidence="10" id="KW-1185">Reference proteome</keyword>
<comment type="catalytic activity">
    <reaction evidence="1">
        <text>ATP + protein L-histidine = ADP + protein N-phospho-L-histidine.</text>
        <dbReference type="EC" id="2.7.13.3"/>
    </reaction>
</comment>
<dbReference type="InterPro" id="IPR036890">
    <property type="entry name" value="HATPase_C_sf"/>
</dbReference>
<dbReference type="InterPro" id="IPR000014">
    <property type="entry name" value="PAS"/>
</dbReference>
<evidence type="ECO:0000256" key="3">
    <source>
        <dbReference type="ARBA" id="ARBA00022553"/>
    </source>
</evidence>
<dbReference type="PANTHER" id="PTHR43304">
    <property type="entry name" value="PHYTOCHROME-LIKE PROTEIN CPH1"/>
    <property type="match status" value="1"/>
</dbReference>
<dbReference type="SMART" id="SM00086">
    <property type="entry name" value="PAC"/>
    <property type="match status" value="4"/>
</dbReference>
<dbReference type="InterPro" id="IPR000700">
    <property type="entry name" value="PAS-assoc_C"/>
</dbReference>
<dbReference type="PROSITE" id="PS50112">
    <property type="entry name" value="PAS"/>
    <property type="match status" value="5"/>
</dbReference>
<feature type="domain" description="PAS" evidence="7">
    <location>
        <begin position="1063"/>
        <end position="1135"/>
    </location>
</feature>
<evidence type="ECO:0000256" key="4">
    <source>
        <dbReference type="ARBA" id="ARBA00022679"/>
    </source>
</evidence>
<keyword evidence="5" id="KW-0418">Kinase</keyword>
<evidence type="ECO:0000259" key="6">
    <source>
        <dbReference type="PROSITE" id="PS50109"/>
    </source>
</evidence>
<dbReference type="Pfam" id="PF02518">
    <property type="entry name" value="HATPase_c"/>
    <property type="match status" value="1"/>
</dbReference>
<dbReference type="OrthoDB" id="5522855at2"/>
<evidence type="ECO:0000256" key="5">
    <source>
        <dbReference type="ARBA" id="ARBA00022777"/>
    </source>
</evidence>
<dbReference type="Gene3D" id="3.30.565.10">
    <property type="entry name" value="Histidine kinase-like ATPase, C-terminal domain"/>
    <property type="match status" value="1"/>
</dbReference>
<dbReference type="STRING" id="1349421.OI18_10155"/>
<feature type="domain" description="PAC" evidence="8">
    <location>
        <begin position="430"/>
        <end position="481"/>
    </location>
</feature>
<dbReference type="EMBL" id="JSVC01000010">
    <property type="protein sequence ID" value="KIC94816.1"/>
    <property type="molecule type" value="Genomic_DNA"/>
</dbReference>
<dbReference type="GO" id="GO:0016020">
    <property type="term" value="C:membrane"/>
    <property type="evidence" value="ECO:0007669"/>
    <property type="project" value="InterPro"/>
</dbReference>
<dbReference type="Pfam" id="PF08447">
    <property type="entry name" value="PAS_3"/>
    <property type="match status" value="3"/>
</dbReference>
<dbReference type="SMART" id="SM00091">
    <property type="entry name" value="PAS"/>
    <property type="match status" value="6"/>
</dbReference>
<dbReference type="InterPro" id="IPR003018">
    <property type="entry name" value="GAF"/>
</dbReference>
<dbReference type="Gene3D" id="1.20.5.1930">
    <property type="match status" value="1"/>
</dbReference>
<dbReference type="CDD" id="cd00130">
    <property type="entry name" value="PAS"/>
    <property type="match status" value="5"/>
</dbReference>
<dbReference type="InterPro" id="IPR035965">
    <property type="entry name" value="PAS-like_dom_sf"/>
</dbReference>
<feature type="domain" description="PAS" evidence="7">
    <location>
        <begin position="242"/>
        <end position="312"/>
    </location>
</feature>
<evidence type="ECO:0000313" key="10">
    <source>
        <dbReference type="Proteomes" id="UP000031408"/>
    </source>
</evidence>
<dbReference type="InterPro" id="IPR052162">
    <property type="entry name" value="Sensor_kinase/Photoreceptor"/>
</dbReference>
<dbReference type="SMART" id="SM00065">
    <property type="entry name" value="GAF"/>
    <property type="match status" value="2"/>
</dbReference>
<feature type="domain" description="PAS" evidence="7">
    <location>
        <begin position="653"/>
        <end position="723"/>
    </location>
</feature>
<keyword evidence="3" id="KW-0597">Phosphoprotein</keyword>
<dbReference type="Pfam" id="PF07730">
    <property type="entry name" value="HisKA_3"/>
    <property type="match status" value="1"/>
</dbReference>
<dbReference type="SUPFAM" id="SSF55785">
    <property type="entry name" value="PYP-like sensor domain (PAS domain)"/>
    <property type="match status" value="6"/>
</dbReference>
<dbReference type="GO" id="GO:0000155">
    <property type="term" value="F:phosphorelay sensor kinase activity"/>
    <property type="evidence" value="ECO:0007669"/>
    <property type="project" value="InterPro"/>
</dbReference>
<dbReference type="PANTHER" id="PTHR43304:SF1">
    <property type="entry name" value="PAC DOMAIN-CONTAINING PROTEIN"/>
    <property type="match status" value="1"/>
</dbReference>
<feature type="domain" description="PAC" evidence="8">
    <location>
        <begin position="316"/>
        <end position="367"/>
    </location>
</feature>